<evidence type="ECO:0000313" key="3">
    <source>
        <dbReference type="EMBL" id="MBN9412693.1"/>
    </source>
</evidence>
<dbReference type="AlphaFoldDB" id="A0A8J7PXC7"/>
<feature type="signal peptide" evidence="2">
    <location>
        <begin position="1"/>
        <end position="17"/>
    </location>
</feature>
<accession>A0A8J7PXC7</accession>
<feature type="region of interest" description="Disordered" evidence="1">
    <location>
        <begin position="53"/>
        <end position="85"/>
    </location>
</feature>
<dbReference type="EMBL" id="JAFKGL010000012">
    <property type="protein sequence ID" value="MBN9412693.1"/>
    <property type="molecule type" value="Genomic_DNA"/>
</dbReference>
<sequence>MKNIISVFAVSALTLLAACEHNQNWNHDCHANYSVNDRELARCKERMKAHESVPADSNAVTVDGMNTESPTLERLGKAHDRNKDE</sequence>
<gene>
    <name evidence="3" type="ORF">J0H12_02045</name>
</gene>
<dbReference type="Proteomes" id="UP000664414">
    <property type="component" value="Unassembled WGS sequence"/>
</dbReference>
<feature type="compositionally biased region" description="Basic and acidic residues" evidence="1">
    <location>
        <begin position="74"/>
        <end position="85"/>
    </location>
</feature>
<evidence type="ECO:0000313" key="4">
    <source>
        <dbReference type="Proteomes" id="UP000664414"/>
    </source>
</evidence>
<evidence type="ECO:0000256" key="1">
    <source>
        <dbReference type="SAM" id="MobiDB-lite"/>
    </source>
</evidence>
<proteinExistence type="predicted"/>
<evidence type="ECO:0008006" key="5">
    <source>
        <dbReference type="Google" id="ProtNLM"/>
    </source>
</evidence>
<keyword evidence="2" id="KW-0732">Signal</keyword>
<name>A0A8J7PXC7_9PROT</name>
<comment type="caution">
    <text evidence="3">The sequence shown here is derived from an EMBL/GenBank/DDBJ whole genome shotgun (WGS) entry which is preliminary data.</text>
</comment>
<feature type="chain" id="PRO_5035216567" description="Lipoprotein" evidence="2">
    <location>
        <begin position="18"/>
        <end position="85"/>
    </location>
</feature>
<dbReference type="PROSITE" id="PS51257">
    <property type="entry name" value="PROKAR_LIPOPROTEIN"/>
    <property type="match status" value="1"/>
</dbReference>
<evidence type="ECO:0000256" key="2">
    <source>
        <dbReference type="SAM" id="SignalP"/>
    </source>
</evidence>
<reference evidence="3" key="1">
    <citation type="submission" date="2021-02" db="EMBL/GenBank/DDBJ databases">
        <title>Thiocyanate and organic carbon inputs drive convergent selection for specific autotrophic Afipia and Thiobacillus strains within complex microbiomes.</title>
        <authorList>
            <person name="Huddy R.J."/>
            <person name="Sachdeva R."/>
            <person name="Kadzinga F."/>
            <person name="Kantor R.S."/>
            <person name="Harrison S.T.L."/>
            <person name="Banfield J.F."/>
        </authorList>
    </citation>
    <scope>NUCLEOTIDE SEQUENCE</scope>
    <source>
        <strain evidence="3">SCN18_10_11_15_R4_P_38_20</strain>
    </source>
</reference>
<protein>
    <recommendedName>
        <fullName evidence="5">Lipoprotein</fullName>
    </recommendedName>
</protein>
<organism evidence="3 4">
    <name type="scientific">Candidatus Paracaedimonas acanthamoebae</name>
    <dbReference type="NCBI Taxonomy" id="244581"/>
    <lineage>
        <taxon>Bacteria</taxon>
        <taxon>Pseudomonadati</taxon>
        <taxon>Pseudomonadota</taxon>
        <taxon>Alphaproteobacteria</taxon>
        <taxon>Holosporales</taxon>
        <taxon>Caedimonadaceae</taxon>
        <taxon>Candidatus Paracaedimonas</taxon>
    </lineage>
</organism>
<feature type="compositionally biased region" description="Polar residues" evidence="1">
    <location>
        <begin position="58"/>
        <end position="70"/>
    </location>
</feature>